<gene>
    <name evidence="2" type="ORF">CK503_04895</name>
</gene>
<proteinExistence type="predicted"/>
<reference evidence="2 3" key="1">
    <citation type="submission" date="2017-08" db="EMBL/GenBank/DDBJ databases">
        <title>Aliifodinibius alkalisoli sp. nov., isolated from saline alkaline soil.</title>
        <authorList>
            <person name="Liu D."/>
            <person name="Zhang G."/>
        </authorList>
    </citation>
    <scope>NUCLEOTIDE SEQUENCE [LARGE SCALE GENOMIC DNA]</scope>
    <source>
        <strain evidence="2 3">WN023</strain>
    </source>
</reference>
<name>A0A2A2GDF9_9BACT</name>
<comment type="caution">
    <text evidence="2">The sequence shown here is derived from an EMBL/GenBank/DDBJ whole genome shotgun (WGS) entry which is preliminary data.</text>
</comment>
<keyword evidence="1" id="KW-0472">Membrane</keyword>
<dbReference type="AlphaFoldDB" id="A0A2A2GDF9"/>
<organism evidence="2 3">
    <name type="scientific">Fodinibius salipaludis</name>
    <dbReference type="NCBI Taxonomy" id="2032627"/>
    <lineage>
        <taxon>Bacteria</taxon>
        <taxon>Pseudomonadati</taxon>
        <taxon>Balneolota</taxon>
        <taxon>Balneolia</taxon>
        <taxon>Balneolales</taxon>
        <taxon>Balneolaceae</taxon>
        <taxon>Fodinibius</taxon>
    </lineage>
</organism>
<dbReference type="Proteomes" id="UP000218831">
    <property type="component" value="Unassembled WGS sequence"/>
</dbReference>
<dbReference type="EMBL" id="NSKE01000003">
    <property type="protein sequence ID" value="PAU94812.1"/>
    <property type="molecule type" value="Genomic_DNA"/>
</dbReference>
<evidence type="ECO:0000256" key="1">
    <source>
        <dbReference type="SAM" id="Phobius"/>
    </source>
</evidence>
<keyword evidence="1" id="KW-0812">Transmembrane</keyword>
<sequence>MWYLPGSAFAGIQPSADFLVLSGSLILVAAIIAGGNFSIAFLSNVHVDQRTKDVKQEDQLPSDKS</sequence>
<protein>
    <submittedName>
        <fullName evidence="2">Uncharacterized protein</fullName>
    </submittedName>
</protein>
<evidence type="ECO:0000313" key="3">
    <source>
        <dbReference type="Proteomes" id="UP000218831"/>
    </source>
</evidence>
<dbReference type="RefSeq" id="WP_095605679.1">
    <property type="nucleotide sequence ID" value="NZ_NSKE01000003.1"/>
</dbReference>
<keyword evidence="1" id="KW-1133">Transmembrane helix</keyword>
<keyword evidence="3" id="KW-1185">Reference proteome</keyword>
<accession>A0A2A2GDF9</accession>
<feature type="transmembrane region" description="Helical" evidence="1">
    <location>
        <begin position="20"/>
        <end position="42"/>
    </location>
</feature>
<evidence type="ECO:0000313" key="2">
    <source>
        <dbReference type="EMBL" id="PAU94812.1"/>
    </source>
</evidence>